<feature type="transmembrane region" description="Helical" evidence="6">
    <location>
        <begin position="96"/>
        <end position="119"/>
    </location>
</feature>
<evidence type="ECO:0000256" key="6">
    <source>
        <dbReference type="SAM" id="Phobius"/>
    </source>
</evidence>
<feature type="transmembrane region" description="Helical" evidence="6">
    <location>
        <begin position="179"/>
        <end position="201"/>
    </location>
</feature>
<dbReference type="InterPro" id="IPR037185">
    <property type="entry name" value="EmrE-like"/>
</dbReference>
<feature type="transmembrane region" description="Helical" evidence="6">
    <location>
        <begin position="213"/>
        <end position="232"/>
    </location>
</feature>
<dbReference type="InterPro" id="IPR000620">
    <property type="entry name" value="EamA_dom"/>
</dbReference>
<dbReference type="InterPro" id="IPR050638">
    <property type="entry name" value="AA-Vitamin_Transporters"/>
</dbReference>
<organism evidence="8 9">
    <name type="scientific">Spirilliplanes yamanashiensis</name>
    <dbReference type="NCBI Taxonomy" id="42233"/>
    <lineage>
        <taxon>Bacteria</taxon>
        <taxon>Bacillati</taxon>
        <taxon>Actinomycetota</taxon>
        <taxon>Actinomycetes</taxon>
        <taxon>Micromonosporales</taxon>
        <taxon>Micromonosporaceae</taxon>
        <taxon>Spirilliplanes</taxon>
    </lineage>
</organism>
<evidence type="ECO:0000313" key="9">
    <source>
        <dbReference type="Proteomes" id="UP000652013"/>
    </source>
</evidence>
<evidence type="ECO:0000259" key="7">
    <source>
        <dbReference type="Pfam" id="PF00892"/>
    </source>
</evidence>
<name>A0A8J3YEB3_9ACTN</name>
<comment type="similarity">
    <text evidence="2">Belongs to the EamA transporter family.</text>
</comment>
<feature type="transmembrane region" description="Helical" evidence="6">
    <location>
        <begin position="37"/>
        <end position="58"/>
    </location>
</feature>
<gene>
    <name evidence="8" type="ORF">Sya03_56910</name>
</gene>
<keyword evidence="9" id="KW-1185">Reference proteome</keyword>
<sequence>MSQSVRSGAFLVMAAGVLWGTTGTSQALSPLAGSPVGLGTARLAGAGLILGLVAIVTVRGRLGRLVRDHLGWFAVGAAAMAGYQLSFFTATRETGVAVGTLTAIGSAPLVAGAIAAATGHRPSRRWLLATGIAIAGLVLLVAPGDGGSLDAAGVAAGLAAGASYALYTWASRHLIDRGVAGVPLLAGLFVGGALLSLPFAWRQTGEWLAEPGGLLVVAYLTVVATVVPYLVWIRGMATTPPAVATTLTLTEPLTAATLGVLVLHEPVTGALLGGAALLVVGLALTASANTGDGPAAPTPARDPEAVA</sequence>
<dbReference type="RefSeq" id="WP_203941526.1">
    <property type="nucleotide sequence ID" value="NZ_BAAAGJ010000013.1"/>
</dbReference>
<dbReference type="PANTHER" id="PTHR32322">
    <property type="entry name" value="INNER MEMBRANE TRANSPORTER"/>
    <property type="match status" value="1"/>
</dbReference>
<dbReference type="EMBL" id="BOOY01000041">
    <property type="protein sequence ID" value="GIJ06339.1"/>
    <property type="molecule type" value="Genomic_DNA"/>
</dbReference>
<dbReference type="AlphaFoldDB" id="A0A8J3YEB3"/>
<evidence type="ECO:0000256" key="1">
    <source>
        <dbReference type="ARBA" id="ARBA00004141"/>
    </source>
</evidence>
<accession>A0A8J3YEB3</accession>
<keyword evidence="3 6" id="KW-0812">Transmembrane</keyword>
<dbReference type="GO" id="GO:0016020">
    <property type="term" value="C:membrane"/>
    <property type="evidence" value="ECO:0007669"/>
    <property type="project" value="UniProtKB-SubCell"/>
</dbReference>
<feature type="domain" description="EamA" evidence="7">
    <location>
        <begin position="153"/>
        <end position="285"/>
    </location>
</feature>
<comment type="subcellular location">
    <subcellularLocation>
        <location evidence="1">Membrane</location>
        <topology evidence="1">Multi-pass membrane protein</topology>
    </subcellularLocation>
</comment>
<keyword evidence="4 6" id="KW-1133">Transmembrane helix</keyword>
<dbReference type="Pfam" id="PF00892">
    <property type="entry name" value="EamA"/>
    <property type="match status" value="2"/>
</dbReference>
<feature type="transmembrane region" description="Helical" evidence="6">
    <location>
        <begin position="126"/>
        <end position="143"/>
    </location>
</feature>
<evidence type="ECO:0000256" key="2">
    <source>
        <dbReference type="ARBA" id="ARBA00007362"/>
    </source>
</evidence>
<comment type="caution">
    <text evidence="8">The sequence shown here is derived from an EMBL/GenBank/DDBJ whole genome shotgun (WGS) entry which is preliminary data.</text>
</comment>
<evidence type="ECO:0000256" key="5">
    <source>
        <dbReference type="ARBA" id="ARBA00023136"/>
    </source>
</evidence>
<evidence type="ECO:0000256" key="3">
    <source>
        <dbReference type="ARBA" id="ARBA00022692"/>
    </source>
</evidence>
<keyword evidence="5 6" id="KW-0472">Membrane</keyword>
<feature type="transmembrane region" description="Helical" evidence="6">
    <location>
        <begin position="149"/>
        <end position="167"/>
    </location>
</feature>
<dbReference type="Proteomes" id="UP000652013">
    <property type="component" value="Unassembled WGS sequence"/>
</dbReference>
<proteinExistence type="inferred from homology"/>
<feature type="transmembrane region" description="Helical" evidence="6">
    <location>
        <begin position="70"/>
        <end position="90"/>
    </location>
</feature>
<reference evidence="8" key="1">
    <citation type="submission" date="2021-01" db="EMBL/GenBank/DDBJ databases">
        <title>Whole genome shotgun sequence of Spirilliplanes yamanashiensis NBRC 15828.</title>
        <authorList>
            <person name="Komaki H."/>
            <person name="Tamura T."/>
        </authorList>
    </citation>
    <scope>NUCLEOTIDE SEQUENCE</scope>
    <source>
        <strain evidence="8">NBRC 15828</strain>
    </source>
</reference>
<evidence type="ECO:0000313" key="8">
    <source>
        <dbReference type="EMBL" id="GIJ06339.1"/>
    </source>
</evidence>
<feature type="domain" description="EamA" evidence="7">
    <location>
        <begin position="7"/>
        <end position="141"/>
    </location>
</feature>
<dbReference type="PANTHER" id="PTHR32322:SF2">
    <property type="entry name" value="EAMA DOMAIN-CONTAINING PROTEIN"/>
    <property type="match status" value="1"/>
</dbReference>
<protein>
    <submittedName>
        <fullName evidence="8">Transporter</fullName>
    </submittedName>
</protein>
<dbReference type="SUPFAM" id="SSF103481">
    <property type="entry name" value="Multidrug resistance efflux transporter EmrE"/>
    <property type="match status" value="2"/>
</dbReference>
<evidence type="ECO:0000256" key="4">
    <source>
        <dbReference type="ARBA" id="ARBA00022989"/>
    </source>
</evidence>